<keyword evidence="2" id="KW-1185">Reference proteome</keyword>
<gene>
    <name evidence="1" type="ORF">EAH_00068190</name>
</gene>
<sequence length="39" mass="4641">LPTLFLCECVLIYLRVEEADAVLRWAAWPPQRRLLMRVV</sequence>
<dbReference type="InterPro" id="IPR029063">
    <property type="entry name" value="SAM-dependent_MTases_sf"/>
</dbReference>
<dbReference type="GO" id="GO:0032259">
    <property type="term" value="P:methylation"/>
    <property type="evidence" value="ECO:0007669"/>
    <property type="project" value="UniProtKB-KW"/>
</dbReference>
<proteinExistence type="predicted"/>
<organism evidence="1 2">
    <name type="scientific">Eimeria acervulina</name>
    <name type="common">Coccidian parasite</name>
    <dbReference type="NCBI Taxonomy" id="5801"/>
    <lineage>
        <taxon>Eukaryota</taxon>
        <taxon>Sar</taxon>
        <taxon>Alveolata</taxon>
        <taxon>Apicomplexa</taxon>
        <taxon>Conoidasida</taxon>
        <taxon>Coccidia</taxon>
        <taxon>Eucoccidiorida</taxon>
        <taxon>Eimeriorina</taxon>
        <taxon>Eimeriidae</taxon>
        <taxon>Eimeria</taxon>
    </lineage>
</organism>
<dbReference type="GO" id="GO:0008168">
    <property type="term" value="F:methyltransferase activity"/>
    <property type="evidence" value="ECO:0007669"/>
    <property type="project" value="UniProtKB-KW"/>
</dbReference>
<dbReference type="Gene3D" id="3.40.50.150">
    <property type="entry name" value="Vaccinia Virus protein VP39"/>
    <property type="match status" value="1"/>
</dbReference>
<evidence type="ECO:0000313" key="1">
    <source>
        <dbReference type="EMBL" id="CDI83050.1"/>
    </source>
</evidence>
<accession>U6GSB5</accession>
<keyword evidence="1" id="KW-0489">Methyltransferase</keyword>
<dbReference type="VEuPathDB" id="ToxoDB:EAH_00068190"/>
<reference evidence="1" key="1">
    <citation type="submission" date="2013-10" db="EMBL/GenBank/DDBJ databases">
        <title>Genomic analysis of the causative agents of coccidiosis in chickens.</title>
        <authorList>
            <person name="Reid A.J."/>
            <person name="Blake D."/>
            <person name="Billington K."/>
            <person name="Browne H."/>
            <person name="Dunn M."/>
            <person name="Hung S."/>
            <person name="Kawahara F."/>
            <person name="Miranda-Saavedra D."/>
            <person name="Mourier T."/>
            <person name="Nagra H."/>
            <person name="Otto T.D."/>
            <person name="Rawlings N."/>
            <person name="Sanchez A."/>
            <person name="Sanders M."/>
            <person name="Subramaniam C."/>
            <person name="Tay Y."/>
            <person name="Dear P."/>
            <person name="Doerig C."/>
            <person name="Gruber A."/>
            <person name="Parkinson J."/>
            <person name="Shirley M."/>
            <person name="Wan K.L."/>
            <person name="Berriman M."/>
            <person name="Tomley F."/>
            <person name="Pain A."/>
        </authorList>
    </citation>
    <scope>NUCLEOTIDE SEQUENCE</scope>
    <source>
        <strain evidence="1">Houghton</strain>
    </source>
</reference>
<dbReference type="Proteomes" id="UP000018050">
    <property type="component" value="Unassembled WGS sequence"/>
</dbReference>
<dbReference type="GeneID" id="25274887"/>
<feature type="non-terminal residue" evidence="1">
    <location>
        <position position="1"/>
    </location>
</feature>
<reference evidence="1" key="2">
    <citation type="submission" date="2013-10" db="EMBL/GenBank/DDBJ databases">
        <authorList>
            <person name="Aslett M."/>
        </authorList>
    </citation>
    <scope>NUCLEOTIDE SEQUENCE</scope>
    <source>
        <strain evidence="1">Houghton</strain>
    </source>
</reference>
<protein>
    <submittedName>
        <fullName evidence="1">Leucine carboxyl methyltransferase, putative</fullName>
    </submittedName>
</protein>
<name>U6GSB5_EIMAC</name>
<evidence type="ECO:0000313" key="2">
    <source>
        <dbReference type="Proteomes" id="UP000018050"/>
    </source>
</evidence>
<dbReference type="RefSeq" id="XP_013247760.1">
    <property type="nucleotide sequence ID" value="XM_013392306.1"/>
</dbReference>
<dbReference type="EMBL" id="HG673072">
    <property type="protein sequence ID" value="CDI83050.1"/>
    <property type="molecule type" value="Genomic_DNA"/>
</dbReference>
<dbReference type="AlphaFoldDB" id="U6GSB5"/>
<dbReference type="OrthoDB" id="203237at2759"/>
<keyword evidence="1" id="KW-0808">Transferase</keyword>